<name>A0A1E8B841_BACMY</name>
<evidence type="ECO:0000313" key="1">
    <source>
        <dbReference type="EMBL" id="OFD79943.1"/>
    </source>
</evidence>
<organism evidence="1 2">
    <name type="scientific">Bacillus mycoides</name>
    <dbReference type="NCBI Taxonomy" id="1405"/>
    <lineage>
        <taxon>Bacteria</taxon>
        <taxon>Bacillati</taxon>
        <taxon>Bacillota</taxon>
        <taxon>Bacilli</taxon>
        <taxon>Bacillales</taxon>
        <taxon>Bacillaceae</taxon>
        <taxon>Bacillus</taxon>
        <taxon>Bacillus cereus group</taxon>
    </lineage>
</organism>
<reference evidence="1 2" key="1">
    <citation type="submission" date="2016-05" db="EMBL/GenBank/DDBJ databases">
        <title>Bacillus thuringiensis and Bacillus weihenstephanensis as novel biocontrol agents of wilt causing Verticillium species.</title>
        <authorList>
            <person name="Hollensteiner J."/>
            <person name="Wemheuer F."/>
            <person name="Harting R."/>
            <person name="Kolarzyk A."/>
            <person name="Diaz-Valerio S."/>
            <person name="Poehlein A."/>
            <person name="Brzuszkiewicz E."/>
            <person name="Nesemann K."/>
            <person name="Braus-Stromeyer S."/>
            <person name="Braus G."/>
            <person name="Daniel R."/>
            <person name="Liesegang H."/>
        </authorList>
    </citation>
    <scope>NUCLEOTIDE SEQUENCE [LARGE SCALE GENOMIC DNA]</scope>
    <source>
        <strain evidence="1 2">GOE8</strain>
    </source>
</reference>
<dbReference type="AlphaFoldDB" id="A0A1E8B841"/>
<evidence type="ECO:0000313" key="2">
    <source>
        <dbReference type="Proteomes" id="UP000175706"/>
    </source>
</evidence>
<protein>
    <submittedName>
        <fullName evidence="1">Uncharacterized protein</fullName>
    </submittedName>
</protein>
<comment type="caution">
    <text evidence="1">The sequence shown here is derived from an EMBL/GenBank/DDBJ whole genome shotgun (WGS) entry which is preliminary data.</text>
</comment>
<accession>A0A1E8B841</accession>
<dbReference type="EMBL" id="LXLT01000026">
    <property type="protein sequence ID" value="OFD79943.1"/>
    <property type="molecule type" value="Genomic_DNA"/>
</dbReference>
<sequence length="107" mass="11599">MQNRYMLTVKLTSFNGTTLTGITIEGITLTANVTLRTIYHQAILNRFPPQDPVRPLVVNYNAAVKSGRRSAILNAVTQLANAGASAQVRLDSCNNTVASFRPVPSII</sequence>
<dbReference type="Proteomes" id="UP000175706">
    <property type="component" value="Unassembled WGS sequence"/>
</dbReference>
<proteinExistence type="predicted"/>
<gene>
    <name evidence="1" type="ORF">BWGOE8_23660</name>
</gene>